<organism evidence="1 2">
    <name type="scientific">Mycoplasmopsis citelli</name>
    <dbReference type="NCBI Taxonomy" id="171281"/>
    <lineage>
        <taxon>Bacteria</taxon>
        <taxon>Bacillati</taxon>
        <taxon>Mycoplasmatota</taxon>
        <taxon>Mycoplasmoidales</taxon>
        <taxon>Metamycoplasmataceae</taxon>
        <taxon>Mycoplasmopsis</taxon>
    </lineage>
</organism>
<dbReference type="KEGG" id="mcit:NCTC10181_00675"/>
<evidence type="ECO:0000313" key="1">
    <source>
        <dbReference type="EMBL" id="VEU74813.1"/>
    </source>
</evidence>
<sequence>MFSLIYLSINEVKIIYYFEQLLLQIKKLSIVINFLNF</sequence>
<protein>
    <submittedName>
        <fullName evidence="1">Uncharacterized protein</fullName>
    </submittedName>
</protein>
<dbReference type="EMBL" id="LR215036">
    <property type="protein sequence ID" value="VEU74813.1"/>
    <property type="molecule type" value="Genomic_DNA"/>
</dbReference>
<name>A0A449B2K4_9BACT</name>
<accession>A0A449B2K4</accession>
<dbReference type="Proteomes" id="UP000290985">
    <property type="component" value="Chromosome"/>
</dbReference>
<evidence type="ECO:0000313" key="2">
    <source>
        <dbReference type="Proteomes" id="UP000290985"/>
    </source>
</evidence>
<dbReference type="AlphaFoldDB" id="A0A449B2K4"/>
<keyword evidence="2" id="KW-1185">Reference proteome</keyword>
<gene>
    <name evidence="1" type="ORF">NCTC10181_00675</name>
</gene>
<reference evidence="1 2" key="1">
    <citation type="submission" date="2019-01" db="EMBL/GenBank/DDBJ databases">
        <authorList>
            <consortium name="Pathogen Informatics"/>
        </authorList>
    </citation>
    <scope>NUCLEOTIDE SEQUENCE [LARGE SCALE GENOMIC DNA]</scope>
    <source>
        <strain evidence="1 2">NCTC10181</strain>
    </source>
</reference>
<proteinExistence type="predicted"/>